<evidence type="ECO:0000313" key="1">
    <source>
        <dbReference type="EMBL" id="TVY18374.1"/>
    </source>
</evidence>
<comment type="caution">
    <text evidence="1">The sequence shown here is derived from an EMBL/GenBank/DDBJ whole genome shotgun (WGS) entry which is preliminary data.</text>
</comment>
<gene>
    <name evidence="1" type="ORF">LARI1_G003944</name>
</gene>
<evidence type="ECO:0000313" key="2">
    <source>
        <dbReference type="Proteomes" id="UP000469559"/>
    </source>
</evidence>
<proteinExistence type="predicted"/>
<dbReference type="AlphaFoldDB" id="A0A8T9BEB0"/>
<accession>A0A8T9BEB0</accession>
<name>A0A8T9BEB0_9HELO</name>
<protein>
    <submittedName>
        <fullName evidence="1">Uncharacterized protein</fullName>
    </submittedName>
</protein>
<dbReference type="OrthoDB" id="406156at2759"/>
<keyword evidence="2" id="KW-1185">Reference proteome</keyword>
<dbReference type="Proteomes" id="UP000469559">
    <property type="component" value="Unassembled WGS sequence"/>
</dbReference>
<dbReference type="EMBL" id="QGMF01000176">
    <property type="protein sequence ID" value="TVY18374.1"/>
    <property type="molecule type" value="Genomic_DNA"/>
</dbReference>
<organism evidence="1 2">
    <name type="scientific">Lachnellula arida</name>
    <dbReference type="NCBI Taxonomy" id="1316785"/>
    <lineage>
        <taxon>Eukaryota</taxon>
        <taxon>Fungi</taxon>
        <taxon>Dikarya</taxon>
        <taxon>Ascomycota</taxon>
        <taxon>Pezizomycotina</taxon>
        <taxon>Leotiomycetes</taxon>
        <taxon>Helotiales</taxon>
        <taxon>Lachnaceae</taxon>
        <taxon>Lachnellula</taxon>
    </lineage>
</organism>
<sequence>MESPLLQREGFVLKQGVFTQFKKLIDSGLPVPTNKEWREAQVRTRLQIAPEERLAGVKDINGTKYGEDVILGVPVVLPA</sequence>
<reference evidence="1 2" key="1">
    <citation type="submission" date="2018-05" db="EMBL/GenBank/DDBJ databases">
        <title>Whole genome sequencing for identification of molecular markers to develop diagnostic detection tools for the regulated plant pathogen Lachnellula willkommii.</title>
        <authorList>
            <person name="Giroux E."/>
            <person name="Bilodeau G."/>
        </authorList>
    </citation>
    <scope>NUCLEOTIDE SEQUENCE [LARGE SCALE GENOMIC DNA]</scope>
    <source>
        <strain evidence="1 2">CBS 203.66</strain>
    </source>
</reference>